<dbReference type="PANTHER" id="PTHR30290">
    <property type="entry name" value="PERIPLASMIC BINDING COMPONENT OF ABC TRANSPORTER"/>
    <property type="match status" value="1"/>
</dbReference>
<dbReference type="Proteomes" id="UP000018890">
    <property type="component" value="Unassembled WGS sequence"/>
</dbReference>
<gene>
    <name evidence="5" type="ORF">JCM9140_3734</name>
</gene>
<dbReference type="InterPro" id="IPR000914">
    <property type="entry name" value="SBP_5_dom"/>
</dbReference>
<feature type="domain" description="Solute-binding protein family 5" evidence="4">
    <location>
        <begin position="96"/>
        <end position="456"/>
    </location>
</feature>
<evidence type="ECO:0000256" key="3">
    <source>
        <dbReference type="SAM" id="SignalP"/>
    </source>
</evidence>
<evidence type="ECO:0000313" key="6">
    <source>
        <dbReference type="Proteomes" id="UP000018890"/>
    </source>
</evidence>
<dbReference type="PROSITE" id="PS51257">
    <property type="entry name" value="PROKAR_LIPOPROTEIN"/>
    <property type="match status" value="1"/>
</dbReference>
<dbReference type="GO" id="GO:0015833">
    <property type="term" value="P:peptide transport"/>
    <property type="evidence" value="ECO:0007669"/>
    <property type="project" value="TreeGrafter"/>
</dbReference>
<dbReference type="STRING" id="1236970.JCM9140_3734"/>
<organism evidence="5 6">
    <name type="scientific">Halalkalibacter wakoensis JCM 9140</name>
    <dbReference type="NCBI Taxonomy" id="1236970"/>
    <lineage>
        <taxon>Bacteria</taxon>
        <taxon>Bacillati</taxon>
        <taxon>Bacillota</taxon>
        <taxon>Bacilli</taxon>
        <taxon>Bacillales</taxon>
        <taxon>Bacillaceae</taxon>
        <taxon>Halalkalibacter</taxon>
    </lineage>
</organism>
<dbReference type="Gene3D" id="3.10.105.10">
    <property type="entry name" value="Dipeptide-binding Protein, Domain 3"/>
    <property type="match status" value="1"/>
</dbReference>
<dbReference type="GO" id="GO:0042597">
    <property type="term" value="C:periplasmic space"/>
    <property type="evidence" value="ECO:0007669"/>
    <property type="project" value="UniProtKB-ARBA"/>
</dbReference>
<dbReference type="Pfam" id="PF00496">
    <property type="entry name" value="SBP_bac_5"/>
    <property type="match status" value="1"/>
</dbReference>
<keyword evidence="6" id="KW-1185">Reference proteome</keyword>
<dbReference type="PIRSF" id="PIRSF002741">
    <property type="entry name" value="MppA"/>
    <property type="match status" value="1"/>
</dbReference>
<comment type="caution">
    <text evidence="5">The sequence shown here is derived from an EMBL/GenBank/DDBJ whole genome shotgun (WGS) entry which is preliminary data.</text>
</comment>
<dbReference type="InterPro" id="IPR039424">
    <property type="entry name" value="SBP_5"/>
</dbReference>
<dbReference type="EMBL" id="BAUT01000056">
    <property type="protein sequence ID" value="GAE27581.1"/>
    <property type="molecule type" value="Genomic_DNA"/>
</dbReference>
<feature type="compositionally biased region" description="Acidic residues" evidence="2">
    <location>
        <begin position="27"/>
        <end position="49"/>
    </location>
</feature>
<protein>
    <submittedName>
        <fullName evidence="5">ABC transporter peptide-binding protein</fullName>
    </submittedName>
</protein>
<feature type="signal peptide" evidence="3">
    <location>
        <begin position="1"/>
        <end position="20"/>
    </location>
</feature>
<dbReference type="AlphaFoldDB" id="W4Q681"/>
<sequence>MVKRIHLFLLLVVLSIGLFACSSGEVDSTDDTGTDEAESVTDENNEEATVNEDATLKVALQSIPPALDPHITGSTMTMELARPVFESLVAFDSNFEPQPVLAESWDVSDDQKTFTFHLREGVTFHNGKEMTSADVVASMNRWKELNATATRVLGPGEFEAVDDYTVVLTLEDSNFVTFNILALPAQFAAIMPEEIVGGAGSGAVEEYIGTGPFKVSEYVSDQYLHLAKFDDYQSLTDAADGLAGKKEALVSNIEIDFVSDDSTRVSSMVTGEYHIGRGLPYDNFDQLEADANVETHIHEGGTDFIVFNKEEGFFSNQTARQAILAGLDKVALSLGTYSDERFFDMNHSLSLQEQVNWYSDAGAELYNQNDPEKAAQLLEEAGYNGEEITIIASNIQTHHNTAIGLQAQLEGLGMNVKLETYEFATILEYRNDPSNWDIFIVDLATESIPTTYLFYNPTWAGWTDSEEIQDLLDGIQTASNQEEATALAADLQAAFYEYVPVIKPSNRQLFNATNTSINGYDFFSNGMILWNVSVEE</sequence>
<dbReference type="GO" id="GO:1904680">
    <property type="term" value="F:peptide transmembrane transporter activity"/>
    <property type="evidence" value="ECO:0007669"/>
    <property type="project" value="TreeGrafter"/>
</dbReference>
<proteinExistence type="predicted"/>
<name>W4Q681_9BACI</name>
<dbReference type="SUPFAM" id="SSF53850">
    <property type="entry name" value="Periplasmic binding protein-like II"/>
    <property type="match status" value="1"/>
</dbReference>
<dbReference type="GO" id="GO:0043190">
    <property type="term" value="C:ATP-binding cassette (ABC) transporter complex"/>
    <property type="evidence" value="ECO:0007669"/>
    <property type="project" value="InterPro"/>
</dbReference>
<dbReference type="CDD" id="cd08502">
    <property type="entry name" value="PBP2_NikA_DppA_OppA_like_16"/>
    <property type="match status" value="1"/>
</dbReference>
<evidence type="ECO:0000256" key="1">
    <source>
        <dbReference type="ARBA" id="ARBA00022729"/>
    </source>
</evidence>
<keyword evidence="1 3" id="KW-0732">Signal</keyword>
<dbReference type="PANTHER" id="PTHR30290:SF38">
    <property type="entry name" value="D,D-DIPEPTIDE-BINDING PERIPLASMIC PROTEIN DDPA-RELATED"/>
    <property type="match status" value="1"/>
</dbReference>
<feature type="region of interest" description="Disordered" evidence="2">
    <location>
        <begin position="25"/>
        <end position="49"/>
    </location>
</feature>
<accession>W4Q681</accession>
<reference evidence="5" key="1">
    <citation type="journal article" date="2014" name="Genome Announc.">
        <title>Draft Genome Sequences of Three Alkaliphilic Bacillus Strains, Bacillus wakoensis JCM 9140T, Bacillus akibai JCM 9157T, and Bacillus hemicellulosilyticus JCM 9152T.</title>
        <authorList>
            <person name="Yuki M."/>
            <person name="Oshima K."/>
            <person name="Suda W."/>
            <person name="Oshida Y."/>
            <person name="Kitamura K."/>
            <person name="Iida T."/>
            <person name="Hattori M."/>
            <person name="Ohkuma M."/>
        </authorList>
    </citation>
    <scope>NUCLEOTIDE SEQUENCE [LARGE SCALE GENOMIC DNA]</scope>
    <source>
        <strain evidence="5">JCM 9140</strain>
    </source>
</reference>
<evidence type="ECO:0000313" key="5">
    <source>
        <dbReference type="EMBL" id="GAE27581.1"/>
    </source>
</evidence>
<evidence type="ECO:0000256" key="2">
    <source>
        <dbReference type="SAM" id="MobiDB-lite"/>
    </source>
</evidence>
<dbReference type="Gene3D" id="3.40.190.10">
    <property type="entry name" value="Periplasmic binding protein-like II"/>
    <property type="match status" value="1"/>
</dbReference>
<evidence type="ECO:0000259" key="4">
    <source>
        <dbReference type="Pfam" id="PF00496"/>
    </source>
</evidence>
<dbReference type="RefSeq" id="WP_034749062.1">
    <property type="nucleotide sequence ID" value="NZ_BAUT01000056.1"/>
</dbReference>
<feature type="chain" id="PRO_5039001481" evidence="3">
    <location>
        <begin position="21"/>
        <end position="536"/>
    </location>
</feature>
<dbReference type="InterPro" id="IPR030678">
    <property type="entry name" value="Peptide/Ni-bd"/>
</dbReference>